<name>A0A9D1DQG8_9FIRM</name>
<dbReference type="Pfam" id="PF01663">
    <property type="entry name" value="Phosphodiest"/>
    <property type="match status" value="1"/>
</dbReference>
<dbReference type="Proteomes" id="UP000886785">
    <property type="component" value="Unassembled WGS sequence"/>
</dbReference>
<dbReference type="AlphaFoldDB" id="A0A9D1DQG8"/>
<evidence type="ECO:0000313" key="2">
    <source>
        <dbReference type="Proteomes" id="UP000886785"/>
    </source>
</evidence>
<evidence type="ECO:0000313" key="1">
    <source>
        <dbReference type="EMBL" id="HIR57155.1"/>
    </source>
</evidence>
<protein>
    <submittedName>
        <fullName evidence="1">Alkaline phosphatase family protein</fullName>
    </submittedName>
</protein>
<sequence>MAKYTVVISEDALLYDDWEILRQLPAFSSIWDRAAMVKRMRSVYPTITYPCHTTMRTGCFPDRHGVINNEQTILGEVSSLWEHFNHIVKVPDIFDLAKSMGMTTAAVFWPVTGKHPHIDYLVDEYWPQRPGEDEAECHKDAGSSEEVMEIIRNNIHFSRGHQRQHPWNDEFVNACACDIIRRFKPNLLMIHPGNVDGYRHEAGVRSMKAIHGLHECDLWLSDILQALDEAGIRQETNIFVVSDHGQMDVQGSIHPNVLLHRAGLITLDQQGNISDYAAIVKSTGASCQVYLKDPSDKEIWQKTYRVLQEACKEGIYGIERVFTTEEIEEQEHLSGGFSFVLESNGVYSFGNDWREPILRTFDTTDYKLGHATHGYLPDKGPQPTFLAFGPDIQPGVVIERGSIADIAPTVAHSFGGKMADVDGRVISEIFR</sequence>
<dbReference type="GO" id="GO:0016787">
    <property type="term" value="F:hydrolase activity"/>
    <property type="evidence" value="ECO:0007669"/>
    <property type="project" value="UniProtKB-ARBA"/>
</dbReference>
<dbReference type="Gene3D" id="3.40.720.10">
    <property type="entry name" value="Alkaline Phosphatase, subunit A"/>
    <property type="match status" value="1"/>
</dbReference>
<dbReference type="InterPro" id="IPR017850">
    <property type="entry name" value="Alkaline_phosphatase_core_sf"/>
</dbReference>
<proteinExistence type="predicted"/>
<reference evidence="1" key="1">
    <citation type="submission" date="2020-10" db="EMBL/GenBank/DDBJ databases">
        <authorList>
            <person name="Gilroy R."/>
        </authorList>
    </citation>
    <scope>NUCLEOTIDE SEQUENCE</scope>
    <source>
        <strain evidence="1">ChiSjej1B19-7085</strain>
    </source>
</reference>
<dbReference type="SUPFAM" id="SSF53649">
    <property type="entry name" value="Alkaline phosphatase-like"/>
    <property type="match status" value="1"/>
</dbReference>
<dbReference type="CDD" id="cd16018">
    <property type="entry name" value="Enpp"/>
    <property type="match status" value="1"/>
</dbReference>
<gene>
    <name evidence="1" type="ORF">IAA54_05750</name>
</gene>
<accession>A0A9D1DQG8</accession>
<dbReference type="EMBL" id="DVHF01000067">
    <property type="protein sequence ID" value="HIR57155.1"/>
    <property type="molecule type" value="Genomic_DNA"/>
</dbReference>
<dbReference type="PANTHER" id="PTHR10151:SF120">
    <property type="entry name" value="BIS(5'-ADENOSYL)-TRIPHOSPHATASE"/>
    <property type="match status" value="1"/>
</dbReference>
<organism evidence="1 2">
    <name type="scientific">Candidatus Gallacutalibacter pullicola</name>
    <dbReference type="NCBI Taxonomy" id="2840830"/>
    <lineage>
        <taxon>Bacteria</taxon>
        <taxon>Bacillati</taxon>
        <taxon>Bacillota</taxon>
        <taxon>Clostridia</taxon>
        <taxon>Eubacteriales</taxon>
        <taxon>Candidatus Gallacutalibacter</taxon>
    </lineage>
</organism>
<dbReference type="InterPro" id="IPR002591">
    <property type="entry name" value="Phosphodiest/P_Trfase"/>
</dbReference>
<comment type="caution">
    <text evidence="1">The sequence shown here is derived from an EMBL/GenBank/DDBJ whole genome shotgun (WGS) entry which is preliminary data.</text>
</comment>
<reference evidence="1" key="2">
    <citation type="journal article" date="2021" name="PeerJ">
        <title>Extensive microbial diversity within the chicken gut microbiome revealed by metagenomics and culture.</title>
        <authorList>
            <person name="Gilroy R."/>
            <person name="Ravi A."/>
            <person name="Getino M."/>
            <person name="Pursley I."/>
            <person name="Horton D.L."/>
            <person name="Alikhan N.F."/>
            <person name="Baker D."/>
            <person name="Gharbi K."/>
            <person name="Hall N."/>
            <person name="Watson M."/>
            <person name="Adriaenssens E.M."/>
            <person name="Foster-Nyarko E."/>
            <person name="Jarju S."/>
            <person name="Secka A."/>
            <person name="Antonio M."/>
            <person name="Oren A."/>
            <person name="Chaudhuri R.R."/>
            <person name="La Ragione R."/>
            <person name="Hildebrand F."/>
            <person name="Pallen M.J."/>
        </authorList>
    </citation>
    <scope>NUCLEOTIDE SEQUENCE</scope>
    <source>
        <strain evidence="1">ChiSjej1B19-7085</strain>
    </source>
</reference>
<dbReference type="PANTHER" id="PTHR10151">
    <property type="entry name" value="ECTONUCLEOTIDE PYROPHOSPHATASE/PHOSPHODIESTERASE"/>
    <property type="match status" value="1"/>
</dbReference>